<comment type="caution">
    <text evidence="2">The sequence shown here is derived from an EMBL/GenBank/DDBJ whole genome shotgun (WGS) entry which is preliminary data.</text>
</comment>
<gene>
    <name evidence="2" type="ORF">PoB_006781700</name>
</gene>
<reference evidence="2 3" key="1">
    <citation type="journal article" date="2021" name="Elife">
        <title>Chloroplast acquisition without the gene transfer in kleptoplastic sea slugs, Plakobranchus ocellatus.</title>
        <authorList>
            <person name="Maeda T."/>
            <person name="Takahashi S."/>
            <person name="Yoshida T."/>
            <person name="Shimamura S."/>
            <person name="Takaki Y."/>
            <person name="Nagai Y."/>
            <person name="Toyoda A."/>
            <person name="Suzuki Y."/>
            <person name="Arimoto A."/>
            <person name="Ishii H."/>
            <person name="Satoh N."/>
            <person name="Nishiyama T."/>
            <person name="Hasebe M."/>
            <person name="Maruyama T."/>
            <person name="Minagawa J."/>
            <person name="Obokata J."/>
            <person name="Shigenobu S."/>
        </authorList>
    </citation>
    <scope>NUCLEOTIDE SEQUENCE [LARGE SCALE GENOMIC DNA]</scope>
</reference>
<evidence type="ECO:0000313" key="2">
    <source>
        <dbReference type="EMBL" id="GFO41312.1"/>
    </source>
</evidence>
<proteinExistence type="predicted"/>
<feature type="chain" id="PRO_5043539804" evidence="1">
    <location>
        <begin position="23"/>
        <end position="95"/>
    </location>
</feature>
<feature type="signal peptide" evidence="1">
    <location>
        <begin position="1"/>
        <end position="22"/>
    </location>
</feature>
<organism evidence="2 3">
    <name type="scientific">Plakobranchus ocellatus</name>
    <dbReference type="NCBI Taxonomy" id="259542"/>
    <lineage>
        <taxon>Eukaryota</taxon>
        <taxon>Metazoa</taxon>
        <taxon>Spiralia</taxon>
        <taxon>Lophotrochozoa</taxon>
        <taxon>Mollusca</taxon>
        <taxon>Gastropoda</taxon>
        <taxon>Heterobranchia</taxon>
        <taxon>Euthyneura</taxon>
        <taxon>Panpulmonata</taxon>
        <taxon>Sacoglossa</taxon>
        <taxon>Placobranchoidea</taxon>
        <taxon>Plakobranchidae</taxon>
        <taxon>Plakobranchus</taxon>
    </lineage>
</organism>
<protein>
    <submittedName>
        <fullName evidence="2">Uncharacterized protein</fullName>
    </submittedName>
</protein>
<sequence length="95" mass="10557">MTSLCLSLGMAMYMLMCRHSKAIVSAGFGAWILFPNRKSRDIFDAYGSFYEAEIKGIQPALESLHTTFLTKSGKNKTTTKNKGIAFIDSVNKEIL</sequence>
<evidence type="ECO:0000313" key="3">
    <source>
        <dbReference type="Proteomes" id="UP000735302"/>
    </source>
</evidence>
<accession>A0AAV4DAM1</accession>
<name>A0AAV4DAM1_9GAST</name>
<keyword evidence="3" id="KW-1185">Reference proteome</keyword>
<evidence type="ECO:0000256" key="1">
    <source>
        <dbReference type="SAM" id="SignalP"/>
    </source>
</evidence>
<dbReference type="Proteomes" id="UP000735302">
    <property type="component" value="Unassembled WGS sequence"/>
</dbReference>
<dbReference type="AlphaFoldDB" id="A0AAV4DAM1"/>
<keyword evidence="1" id="KW-0732">Signal</keyword>
<dbReference type="EMBL" id="BLXT01007673">
    <property type="protein sequence ID" value="GFO41312.1"/>
    <property type="molecule type" value="Genomic_DNA"/>
</dbReference>